<dbReference type="CDD" id="cd01949">
    <property type="entry name" value="GGDEF"/>
    <property type="match status" value="1"/>
</dbReference>
<dbReference type="InterPro" id="IPR000700">
    <property type="entry name" value="PAS-assoc_C"/>
</dbReference>
<dbReference type="Pfam" id="PF00990">
    <property type="entry name" value="GGDEF"/>
    <property type="match status" value="1"/>
</dbReference>
<dbReference type="Proteomes" id="UP001235849">
    <property type="component" value="Unassembled WGS sequence"/>
</dbReference>
<dbReference type="InterPro" id="IPR000160">
    <property type="entry name" value="GGDEF_dom"/>
</dbReference>
<feature type="domain" description="PAS" evidence="2">
    <location>
        <begin position="302"/>
        <end position="355"/>
    </location>
</feature>
<dbReference type="InterPro" id="IPR052155">
    <property type="entry name" value="Biofilm_reg_signaling"/>
</dbReference>
<dbReference type="InterPro" id="IPR043128">
    <property type="entry name" value="Rev_trsase/Diguanyl_cyclase"/>
</dbReference>
<proteinExistence type="predicted"/>
<dbReference type="Gene3D" id="6.10.250.490">
    <property type="match status" value="1"/>
</dbReference>
<keyword evidence="7" id="KW-1185">Reference proteome</keyword>
<dbReference type="PROSITE" id="PS50112">
    <property type="entry name" value="PAS"/>
    <property type="match status" value="5"/>
</dbReference>
<keyword evidence="1" id="KW-0175">Coiled coil</keyword>
<dbReference type="InterPro" id="IPR001610">
    <property type="entry name" value="PAC"/>
</dbReference>
<feature type="domain" description="PAS" evidence="2">
    <location>
        <begin position="538"/>
        <end position="579"/>
    </location>
</feature>
<dbReference type="SMART" id="SM00091">
    <property type="entry name" value="PAS"/>
    <property type="match status" value="6"/>
</dbReference>
<feature type="domain" description="PAC" evidence="3">
    <location>
        <begin position="113"/>
        <end position="166"/>
    </location>
</feature>
<dbReference type="SUPFAM" id="SSF55785">
    <property type="entry name" value="PYP-like sensor domain (PAS domain)"/>
    <property type="match status" value="6"/>
</dbReference>
<evidence type="ECO:0000259" key="3">
    <source>
        <dbReference type="PROSITE" id="PS50113"/>
    </source>
</evidence>
<dbReference type="CDD" id="cd00130">
    <property type="entry name" value="PAS"/>
    <property type="match status" value="4"/>
</dbReference>
<dbReference type="RefSeq" id="WP_283766343.1">
    <property type="nucleotide sequence ID" value="NZ_JAQOSO010000037.1"/>
</dbReference>
<feature type="coiled-coil region" evidence="1">
    <location>
        <begin position="8"/>
        <end position="35"/>
    </location>
</feature>
<evidence type="ECO:0000313" key="5">
    <source>
        <dbReference type="EMBL" id="MDJ1174003.1"/>
    </source>
</evidence>
<feature type="domain" description="PAS" evidence="2">
    <location>
        <begin position="33"/>
        <end position="109"/>
    </location>
</feature>
<feature type="domain" description="PAC" evidence="3">
    <location>
        <begin position="354"/>
        <end position="404"/>
    </location>
</feature>
<evidence type="ECO:0000256" key="1">
    <source>
        <dbReference type="SAM" id="Coils"/>
    </source>
</evidence>
<dbReference type="PANTHER" id="PTHR44757:SF2">
    <property type="entry name" value="BIOFILM ARCHITECTURE MAINTENANCE PROTEIN MBAA"/>
    <property type="match status" value="1"/>
</dbReference>
<evidence type="ECO:0000259" key="4">
    <source>
        <dbReference type="PROSITE" id="PS50887"/>
    </source>
</evidence>
<dbReference type="EMBL" id="JAQOSO010000119">
    <property type="protein sequence ID" value="MDJ1177068.1"/>
    <property type="molecule type" value="Genomic_DNA"/>
</dbReference>
<dbReference type="Gene3D" id="3.30.450.20">
    <property type="entry name" value="PAS domain"/>
    <property type="match status" value="6"/>
</dbReference>
<dbReference type="InterPro" id="IPR000014">
    <property type="entry name" value="PAS"/>
</dbReference>
<feature type="domain" description="PAS" evidence="2">
    <location>
        <begin position="160"/>
        <end position="239"/>
    </location>
</feature>
<dbReference type="Pfam" id="PF13426">
    <property type="entry name" value="PAS_9"/>
    <property type="match status" value="4"/>
</dbReference>
<feature type="domain" description="PAC" evidence="3">
    <location>
        <begin position="484"/>
        <end position="537"/>
    </location>
</feature>
<dbReference type="PROSITE" id="PS50887">
    <property type="entry name" value="GGDEF"/>
    <property type="match status" value="1"/>
</dbReference>
<gene>
    <name evidence="5" type="ORF">PMG25_07845</name>
    <name evidence="6" type="ORF">PMG25_23535</name>
</gene>
<evidence type="ECO:0000259" key="2">
    <source>
        <dbReference type="PROSITE" id="PS50112"/>
    </source>
</evidence>
<dbReference type="SMART" id="SM00086">
    <property type="entry name" value="PAC"/>
    <property type="match status" value="5"/>
</dbReference>
<feature type="domain" description="PAS" evidence="2">
    <location>
        <begin position="405"/>
        <end position="453"/>
    </location>
</feature>
<dbReference type="Gene3D" id="3.30.70.270">
    <property type="match status" value="1"/>
</dbReference>
<name>A0ABT7B496_9CYAN</name>
<feature type="domain" description="GGDEF" evidence="4">
    <location>
        <begin position="829"/>
        <end position="964"/>
    </location>
</feature>
<accession>A0ABT7B496</accession>
<dbReference type="InterPro" id="IPR013656">
    <property type="entry name" value="PAS_4"/>
</dbReference>
<dbReference type="PROSITE" id="PS50113">
    <property type="entry name" value="PAC"/>
    <property type="match status" value="4"/>
</dbReference>
<feature type="domain" description="PAC" evidence="3">
    <location>
        <begin position="744"/>
        <end position="797"/>
    </location>
</feature>
<dbReference type="NCBIfam" id="TIGR00254">
    <property type="entry name" value="GGDEF"/>
    <property type="match status" value="1"/>
</dbReference>
<sequence>MEDTLMRYMSKRLTYEELEQRVQELEASQTLREQSRIGQSIDSIQAGVVVHGKNGTVIKSNTTAQIMLGLTREQMLGKELTDTAWTFLREDGSPMPVEEYPVSRVLKTKKPVHNLVVGIQQSDKAEPMWVLDTAIPEFDENGHLSQIVTTFMDISALKKSEERYRNLFENMMHEVHLWKLVRDEQGAIKTWRLVEVNPAALKAWGKTRPEIIGKTTNEIFSYDATEQFMPIVKKIFSEGTPYTWEAYFPPTGQFYHMTSVSFGEYFISTGTDITDRKQIEDALRESEERHRLFYNPSFGGSIIHDRGRILDFSKGVINITGYSYDELVGMDGLLLIAPDWRDLVMDKIISGSEESYEVEGIRKDGTIFPLRLHAKAIQYHGKPARVVEFRDISDIKKAEQALKKSERLLRNVIDTSTDYIFVKDKELKTILCNRKFAQGVNKEPSELIGKTDLENGWDAELLEGNPDKEIIGYHQYDLEVLSGKIVQNTITAIVSGETRFLHSVKIPLKDENNQIFGVLGINRDVTEQKKVEQALKASEEQFRTLVNESPFPVVVLDAAGENILHWSKSAQELFGHQPQTPAEWFSLAYPDPQYRQEVMDRSQPYLERMQHSTTAVNTGEYHITCRDGSVKICEIYAQLISGHLVLTNNDITDRKQAEAEIHAAREFLNTLIDLSMFGMWISDRDGTVIQVNRIVCETLNIPDDQIVGTYNVFQDDNLKAQGVMPKVQSVFETHQPAHFTIFWQGTKINDIAFQAARDMYIDVYMFPIMDSQGKLKNVVCQWVDISELKNAENQLREMVEFDALTQVYSRQHLLDLAERMFMRIKQGQTSLVCMMFDIDHFKSINDRYGHKTGDIALIAFSEIISKNIRCNDIFGRLGGEEFLAVIPEISLEAGQKLAERIRIEVEKTPIMAGVDCITMTVSIGISMYKKAKNFATFGELIELSDKALYEAKNSGRNRVCVDNT</sequence>
<dbReference type="PANTHER" id="PTHR44757">
    <property type="entry name" value="DIGUANYLATE CYCLASE DGCP"/>
    <property type="match status" value="1"/>
</dbReference>
<dbReference type="InterPro" id="IPR029787">
    <property type="entry name" value="Nucleotide_cyclase"/>
</dbReference>
<comment type="caution">
    <text evidence="5">The sequence shown here is derived from an EMBL/GenBank/DDBJ whole genome shotgun (WGS) entry which is preliminary data.</text>
</comment>
<evidence type="ECO:0000313" key="6">
    <source>
        <dbReference type="EMBL" id="MDJ1177068.1"/>
    </source>
</evidence>
<dbReference type="SUPFAM" id="SSF55073">
    <property type="entry name" value="Nucleotide cyclase"/>
    <property type="match status" value="1"/>
</dbReference>
<dbReference type="InterPro" id="IPR035965">
    <property type="entry name" value="PAS-like_dom_sf"/>
</dbReference>
<dbReference type="NCBIfam" id="TIGR00229">
    <property type="entry name" value="sensory_box"/>
    <property type="match status" value="5"/>
</dbReference>
<dbReference type="Pfam" id="PF08448">
    <property type="entry name" value="PAS_4"/>
    <property type="match status" value="1"/>
</dbReference>
<dbReference type="EMBL" id="JAQOSO010000037">
    <property type="protein sequence ID" value="MDJ1174003.1"/>
    <property type="molecule type" value="Genomic_DNA"/>
</dbReference>
<reference evidence="5 7" key="1">
    <citation type="submission" date="2023-01" db="EMBL/GenBank/DDBJ databases">
        <title>Novel diversity within Roseofilum (Cyanobacteria; Desertifilaceae) from marine benthic mats with descriptions of four novel species.</title>
        <authorList>
            <person name="Wang Y."/>
            <person name="Berthold D.E."/>
            <person name="Hu J."/>
            <person name="Lefler F.W."/>
            <person name="Laughinghouse H.D. IV."/>
        </authorList>
    </citation>
    <scope>NUCLEOTIDE SEQUENCE [LARGE SCALE GENOMIC DNA]</scope>
    <source>
        <strain evidence="5 7">BLCC-M114</strain>
    </source>
</reference>
<dbReference type="Pfam" id="PF13188">
    <property type="entry name" value="PAS_8"/>
    <property type="match status" value="1"/>
</dbReference>
<protein>
    <submittedName>
        <fullName evidence="5">PAS domain S-box protein</fullName>
    </submittedName>
</protein>
<organism evidence="5 7">
    <name type="scientific">Roseofilum capinflatum BLCC-M114</name>
    <dbReference type="NCBI Taxonomy" id="3022440"/>
    <lineage>
        <taxon>Bacteria</taxon>
        <taxon>Bacillati</taxon>
        <taxon>Cyanobacteriota</taxon>
        <taxon>Cyanophyceae</taxon>
        <taxon>Desertifilales</taxon>
        <taxon>Desertifilaceae</taxon>
        <taxon>Roseofilum</taxon>
        <taxon>Roseofilum capinflatum</taxon>
    </lineage>
</organism>
<dbReference type="SMART" id="SM00267">
    <property type="entry name" value="GGDEF"/>
    <property type="match status" value="1"/>
</dbReference>
<evidence type="ECO:0000313" key="7">
    <source>
        <dbReference type="Proteomes" id="UP001235849"/>
    </source>
</evidence>